<feature type="non-terminal residue" evidence="3">
    <location>
        <position position="916"/>
    </location>
</feature>
<dbReference type="CDD" id="cd01650">
    <property type="entry name" value="RT_nLTR_like"/>
    <property type="match status" value="1"/>
</dbReference>
<dbReference type="AlphaFoldDB" id="A0A6A4ZMK2"/>
<dbReference type="InterPro" id="IPR000477">
    <property type="entry name" value="RT_dom"/>
</dbReference>
<comment type="caution">
    <text evidence="3">The sequence shown here is derived from an EMBL/GenBank/DDBJ whole genome shotgun (WGS) entry which is preliminary data.</text>
</comment>
<feature type="region of interest" description="Disordered" evidence="1">
    <location>
        <begin position="826"/>
        <end position="892"/>
    </location>
</feature>
<evidence type="ECO:0000256" key="1">
    <source>
        <dbReference type="SAM" id="MobiDB-lite"/>
    </source>
</evidence>
<organism evidence="3">
    <name type="scientific">Aphanomyces stellatus</name>
    <dbReference type="NCBI Taxonomy" id="120398"/>
    <lineage>
        <taxon>Eukaryota</taxon>
        <taxon>Sar</taxon>
        <taxon>Stramenopiles</taxon>
        <taxon>Oomycota</taxon>
        <taxon>Saprolegniomycetes</taxon>
        <taxon>Saprolegniales</taxon>
        <taxon>Verrucalvaceae</taxon>
        <taxon>Aphanomyces</taxon>
    </lineage>
</organism>
<evidence type="ECO:0000259" key="2">
    <source>
        <dbReference type="Pfam" id="PF00078"/>
    </source>
</evidence>
<dbReference type="Pfam" id="PF00078">
    <property type="entry name" value="RVT_1"/>
    <property type="match status" value="1"/>
</dbReference>
<dbReference type="SUPFAM" id="SSF56672">
    <property type="entry name" value="DNA/RNA polymerases"/>
    <property type="match status" value="1"/>
</dbReference>
<feature type="domain" description="Reverse transcriptase" evidence="2">
    <location>
        <begin position="61"/>
        <end position="213"/>
    </location>
</feature>
<sequence length="916" mass="103956">MAMKTMNPSKSPGPDGWSAGFFQLAPELFSELLLLVFNYQRRHFGQLLPHQRRSAVTLLHKAGARGDPGNYRPISLMPVEVKVLSRALAYRLAKLAPQLIHDTQAGFVPGRRLHDHVALVQALQHYCTMEDHDNYATFLDFSKAYDMVDQSFLFDVLVEMNMGATFLSWVRLLYASPVAHLVFNGVLGPAIRPTRGVKQGCPLSCLLFVLYIEPWGPCYGVTRTWAYPPPMAAPSQASQLDIVEEFCVVSGARLNQAKCQTLVLNGHLDPADTDGGGLLNILPTGKAAKYLGVLFGHQLPMDTQLNRINDRYLACFQQWGCRARTVQGRRLLANTVMLSLLWHVTAVTPVRGAMVQGWQSMLNRYILGRKTLPIDKYRPLLPPPLQFDPELGLGLPHVASKIRTQRLLLLQRAMLLPHHVPPLWQILVQRQFQRAVGHLHRDTHHRSKWLKSWELHPLWLDVWSQWAATPLDRRIQLPLTPATMMHLPVWLTSHEPTMARNQCAANVVTTQPTRQWCCHGAANHLHCLHDFVAVHGRWPTRPEFIAMMSGGNPAAPIMLGTDGRMCWRPVHRVGMVYNHLTSVYNHVARLHHDPPPTPPTTPMARHPFYGVVKGVPTPFELWPRSMVVALAYHAPASQGDHPMTTPTRQTTAALRGYVKRVRRTCRLPPPVHGDVWLRLLFHMLPVNSRFWYLQTERPDAILCAYGCNQPETQHHALHACPHVHPVWAFHQDAWRRFGVSFAWSTISDLDQFSVNEHGDRHKNAIKTLWTLLTASTLHLIWTEHNKVQYDDTGVLPPHVWRELSFLGWMTSVRRCKTPTAPPAPLCSSSSMSCATEPRTDRYGPSTRSPCSWHRPKHSTQDHAARRPHRQRPWSHISTKSNYSSLSQGQPMITPNVPSHRHVIQLRDHFPPTPLPN</sequence>
<dbReference type="PANTHER" id="PTHR19446">
    <property type="entry name" value="REVERSE TRANSCRIPTASES"/>
    <property type="match status" value="1"/>
</dbReference>
<proteinExistence type="predicted"/>
<reference evidence="3" key="1">
    <citation type="submission" date="2019-06" db="EMBL/GenBank/DDBJ databases">
        <title>Genomics analysis of Aphanomyces spp. identifies a new class of oomycete effector associated with host adaptation.</title>
        <authorList>
            <person name="Gaulin E."/>
        </authorList>
    </citation>
    <scope>NUCLEOTIDE SEQUENCE</scope>
    <source>
        <strain evidence="3">CBS 578.67</strain>
    </source>
</reference>
<feature type="compositionally biased region" description="Polar residues" evidence="1">
    <location>
        <begin position="875"/>
        <end position="892"/>
    </location>
</feature>
<name>A0A6A4ZMK2_9STRA</name>
<dbReference type="OrthoDB" id="78374at2759"/>
<dbReference type="InterPro" id="IPR043502">
    <property type="entry name" value="DNA/RNA_pol_sf"/>
</dbReference>
<dbReference type="EMBL" id="VJMH01000913">
    <property type="protein sequence ID" value="KAF0713880.1"/>
    <property type="molecule type" value="Genomic_DNA"/>
</dbReference>
<accession>A0A6A4ZMK2</accession>
<protein>
    <recommendedName>
        <fullName evidence="2">Reverse transcriptase domain-containing protein</fullName>
    </recommendedName>
</protein>
<gene>
    <name evidence="3" type="ORF">As57867_004163</name>
</gene>
<evidence type="ECO:0000313" key="3">
    <source>
        <dbReference type="EMBL" id="KAF0713880.1"/>
    </source>
</evidence>